<dbReference type="Proteomes" id="UP000053411">
    <property type="component" value="Unassembled WGS sequence"/>
</dbReference>
<dbReference type="Gene3D" id="3.50.50.60">
    <property type="entry name" value="FAD/NAD(P)-binding domain"/>
    <property type="match status" value="1"/>
</dbReference>
<keyword evidence="2" id="KW-0274">FAD</keyword>
<keyword evidence="6" id="KW-1185">Reference proteome</keyword>
<name>A0A0D2KPS0_9EURO</name>
<dbReference type="EMBL" id="KN848070">
    <property type="protein sequence ID" value="KIX98733.1"/>
    <property type="molecule type" value="Genomic_DNA"/>
</dbReference>
<dbReference type="InterPro" id="IPR036188">
    <property type="entry name" value="FAD/NAD-bd_sf"/>
</dbReference>
<dbReference type="VEuPathDB" id="FungiDB:Z520_05194"/>
<dbReference type="STRING" id="1442371.A0A0D2KPS0"/>
<dbReference type="PANTHER" id="PTHR46720">
    <property type="entry name" value="HYDROXYLASE, PUTATIVE (AFU_ORTHOLOGUE AFUA_3G01460)-RELATED"/>
    <property type="match status" value="1"/>
</dbReference>
<dbReference type="GeneID" id="27710940"/>
<reference evidence="5 6" key="1">
    <citation type="submission" date="2015-01" db="EMBL/GenBank/DDBJ databases">
        <title>The Genome Sequence of Fonsecaea multimorphosa CBS 102226.</title>
        <authorList>
            <consortium name="The Broad Institute Genomics Platform"/>
            <person name="Cuomo C."/>
            <person name="de Hoog S."/>
            <person name="Gorbushina A."/>
            <person name="Stielow B."/>
            <person name="Teixiera M."/>
            <person name="Abouelleil A."/>
            <person name="Chapman S.B."/>
            <person name="Priest M."/>
            <person name="Young S.K."/>
            <person name="Wortman J."/>
            <person name="Nusbaum C."/>
            <person name="Birren B."/>
        </authorList>
    </citation>
    <scope>NUCLEOTIDE SEQUENCE [LARGE SCALE GENOMIC DNA]</scope>
    <source>
        <strain evidence="5 6">CBS 102226</strain>
    </source>
</reference>
<sequence length="436" mass="48480">MGFADTKIVVIGGGLGGMAFMNAALFAGLTDVHLYEQAPEFTEVGAGVDITRNACRILDSYGLKEKMLWKSNSDPPHFMEYRDWKTAEYLGQIDEWGEPASRQLHRADLLDVLKDRIPADRLHLSKKLSAIEPQEHGPAYRVIFEDGTVAVADIIVGCDGIRSQVRKHLGLDDELVYSGQVVYRTYIDYKDLPPATAEMLRRVVIFRGKHKHILTLPNGNEASGSARICVVAFMPEPLAQWTAQQWVIRDEIDHFAAHITDWTSEAQDIISALKAASPDGKMLKQALYVRKPVDTWFKVSPTRPDSGIVLVGDSVHSTLPHQAQGTCMAIESGAALATILRTWKDNDLQSALKFYQTLRKPRTDKITTTSYDAGKLGSADDVAKVTPTFNPTVIRDRMKWVMEYNLLQDLISRGKDYLDISPSTEHGARLISAAEA</sequence>
<accession>A0A0D2KPS0</accession>
<evidence type="ECO:0000259" key="4">
    <source>
        <dbReference type="Pfam" id="PF01494"/>
    </source>
</evidence>
<protein>
    <recommendedName>
        <fullName evidence="4">FAD-binding domain-containing protein</fullName>
    </recommendedName>
</protein>
<dbReference type="Pfam" id="PF01494">
    <property type="entry name" value="FAD_binding_3"/>
    <property type="match status" value="1"/>
</dbReference>
<dbReference type="OrthoDB" id="5428495at2759"/>
<dbReference type="GO" id="GO:0016491">
    <property type="term" value="F:oxidoreductase activity"/>
    <property type="evidence" value="ECO:0007669"/>
    <property type="project" value="UniProtKB-KW"/>
</dbReference>
<dbReference type="GO" id="GO:0044550">
    <property type="term" value="P:secondary metabolite biosynthetic process"/>
    <property type="evidence" value="ECO:0007669"/>
    <property type="project" value="TreeGrafter"/>
</dbReference>
<dbReference type="SUPFAM" id="SSF51905">
    <property type="entry name" value="FAD/NAD(P)-binding domain"/>
    <property type="match status" value="1"/>
</dbReference>
<evidence type="ECO:0000313" key="5">
    <source>
        <dbReference type="EMBL" id="KIX98733.1"/>
    </source>
</evidence>
<evidence type="ECO:0000256" key="1">
    <source>
        <dbReference type="ARBA" id="ARBA00022630"/>
    </source>
</evidence>
<dbReference type="GO" id="GO:0071949">
    <property type="term" value="F:FAD binding"/>
    <property type="evidence" value="ECO:0007669"/>
    <property type="project" value="InterPro"/>
</dbReference>
<feature type="domain" description="FAD-binding" evidence="4">
    <location>
        <begin position="5"/>
        <end position="368"/>
    </location>
</feature>
<proteinExistence type="predicted"/>
<evidence type="ECO:0000313" key="6">
    <source>
        <dbReference type="Proteomes" id="UP000053411"/>
    </source>
</evidence>
<dbReference type="InterPro" id="IPR051104">
    <property type="entry name" value="FAD_monoxygenase"/>
</dbReference>
<gene>
    <name evidence="5" type="ORF">Z520_05194</name>
</gene>
<dbReference type="InterPro" id="IPR002938">
    <property type="entry name" value="FAD-bd"/>
</dbReference>
<evidence type="ECO:0000256" key="3">
    <source>
        <dbReference type="ARBA" id="ARBA00023002"/>
    </source>
</evidence>
<dbReference type="PRINTS" id="PR00420">
    <property type="entry name" value="RNGMNOXGNASE"/>
</dbReference>
<dbReference type="SUPFAM" id="SSF54373">
    <property type="entry name" value="FAD-linked reductases, C-terminal domain"/>
    <property type="match status" value="1"/>
</dbReference>
<organism evidence="5 6">
    <name type="scientific">Fonsecaea multimorphosa CBS 102226</name>
    <dbReference type="NCBI Taxonomy" id="1442371"/>
    <lineage>
        <taxon>Eukaryota</taxon>
        <taxon>Fungi</taxon>
        <taxon>Dikarya</taxon>
        <taxon>Ascomycota</taxon>
        <taxon>Pezizomycotina</taxon>
        <taxon>Eurotiomycetes</taxon>
        <taxon>Chaetothyriomycetidae</taxon>
        <taxon>Chaetothyriales</taxon>
        <taxon>Herpotrichiellaceae</taxon>
        <taxon>Fonsecaea</taxon>
    </lineage>
</organism>
<keyword evidence="1" id="KW-0285">Flavoprotein</keyword>
<dbReference type="RefSeq" id="XP_016632856.1">
    <property type="nucleotide sequence ID" value="XM_016775697.1"/>
</dbReference>
<evidence type="ECO:0000256" key="2">
    <source>
        <dbReference type="ARBA" id="ARBA00022827"/>
    </source>
</evidence>
<dbReference type="AlphaFoldDB" id="A0A0D2KPS0"/>
<keyword evidence="3" id="KW-0560">Oxidoreductase</keyword>
<dbReference type="PANTHER" id="PTHR46720:SF3">
    <property type="entry name" value="FAD-BINDING DOMAIN-CONTAINING PROTEIN-RELATED"/>
    <property type="match status" value="1"/>
</dbReference>